<dbReference type="InterPro" id="IPR011010">
    <property type="entry name" value="DNA_brk_join_enz"/>
</dbReference>
<dbReference type="AlphaFoldDB" id="A0AAE3EFG8"/>
<dbReference type="InterPro" id="IPR002104">
    <property type="entry name" value="Integrase_catalytic"/>
</dbReference>
<evidence type="ECO:0000256" key="2">
    <source>
        <dbReference type="ARBA" id="ARBA00023125"/>
    </source>
</evidence>
<dbReference type="Gene3D" id="1.10.150.130">
    <property type="match status" value="1"/>
</dbReference>
<dbReference type="Proteomes" id="UP001198163">
    <property type="component" value="Unassembled WGS sequence"/>
</dbReference>
<evidence type="ECO:0000313" key="5">
    <source>
        <dbReference type="EMBL" id="MCD1653507.1"/>
    </source>
</evidence>
<dbReference type="SUPFAM" id="SSF56349">
    <property type="entry name" value="DNA breaking-rejoining enzymes"/>
    <property type="match status" value="1"/>
</dbReference>
<evidence type="ECO:0000256" key="3">
    <source>
        <dbReference type="ARBA" id="ARBA00023172"/>
    </source>
</evidence>
<feature type="domain" description="Tyr recombinase" evidence="4">
    <location>
        <begin position="220"/>
        <end position="412"/>
    </location>
</feature>
<keyword evidence="6" id="KW-1185">Reference proteome</keyword>
<evidence type="ECO:0000313" key="6">
    <source>
        <dbReference type="Proteomes" id="UP001198163"/>
    </source>
</evidence>
<dbReference type="GO" id="GO:0003677">
    <property type="term" value="F:DNA binding"/>
    <property type="evidence" value="ECO:0007669"/>
    <property type="project" value="UniProtKB-KW"/>
</dbReference>
<proteinExistence type="inferred from homology"/>
<keyword evidence="3" id="KW-0233">DNA recombination</keyword>
<dbReference type="Pfam" id="PF00589">
    <property type="entry name" value="Phage_integrase"/>
    <property type="match status" value="1"/>
</dbReference>
<dbReference type="InterPro" id="IPR013762">
    <property type="entry name" value="Integrase-like_cat_sf"/>
</dbReference>
<evidence type="ECO:0000256" key="1">
    <source>
        <dbReference type="ARBA" id="ARBA00008857"/>
    </source>
</evidence>
<dbReference type="PROSITE" id="PS51898">
    <property type="entry name" value="TYR_RECOMBINASE"/>
    <property type="match status" value="1"/>
</dbReference>
<dbReference type="RefSeq" id="WP_230752559.1">
    <property type="nucleotide sequence ID" value="NZ_JAINWA010000001.1"/>
</dbReference>
<dbReference type="EMBL" id="JAINWA010000001">
    <property type="protein sequence ID" value="MCD1653507.1"/>
    <property type="molecule type" value="Genomic_DNA"/>
</dbReference>
<dbReference type="PANTHER" id="PTHR30349">
    <property type="entry name" value="PHAGE INTEGRASE-RELATED"/>
    <property type="match status" value="1"/>
</dbReference>
<dbReference type="GO" id="GO:0015074">
    <property type="term" value="P:DNA integration"/>
    <property type="evidence" value="ECO:0007669"/>
    <property type="project" value="InterPro"/>
</dbReference>
<sequence length="425" mass="48489">MSGFILTKRGDLPNYYVSFKNPLTGKYGTKRCTGTSDRKQAEKIAYQWLVSDSDNDNKKLSTKNLLDAIKFSELTIDDTKQIVELLQIKGLVVSAVLKEDKSDIPLIAFLENFWTAETSPYIKEKLRKQHGIHKRYITKQYGAIKNYWKPFFKDVKLGSLTRDDINKFIDWMGLSPTPSTSPGKNAMIKAGTLALRWAARNGYLPHDITQGLMFFSGENNKREILTPELAAAVFQRPWKNPTSKLANLLAMCTGMRAGEIQGLRKQDLGKSCLYIRHSWNFDDGLKTTKNNENRIAEIVFPELMGAIIDQANSNPYEEGLEGYVFWASIPNKPCESKIWLADLREVCKEIGINDPSWVTFHAWRHFFATYMHGKVQDKVLQMATGHKTNAMLQHYANHTRLEDINELKEAQKSVFEPILGKIIDL</sequence>
<comment type="similarity">
    <text evidence="1">Belongs to the 'phage' integrase family.</text>
</comment>
<dbReference type="Gene3D" id="1.10.443.10">
    <property type="entry name" value="Intergrase catalytic core"/>
    <property type="match status" value="1"/>
</dbReference>
<protein>
    <submittedName>
        <fullName evidence="5">Tyrosine-type recombinase/integrase</fullName>
    </submittedName>
</protein>
<comment type="caution">
    <text evidence="5">The sequence shown here is derived from an EMBL/GenBank/DDBJ whole genome shotgun (WGS) entry which is preliminary data.</text>
</comment>
<dbReference type="GO" id="GO:0006310">
    <property type="term" value="P:DNA recombination"/>
    <property type="evidence" value="ECO:0007669"/>
    <property type="project" value="UniProtKB-KW"/>
</dbReference>
<dbReference type="InterPro" id="IPR050090">
    <property type="entry name" value="Tyrosine_recombinase_XerCD"/>
</dbReference>
<organism evidence="5 6">
    <name type="scientific">Teretinema zuelzerae</name>
    <dbReference type="NCBI Taxonomy" id="156"/>
    <lineage>
        <taxon>Bacteria</taxon>
        <taxon>Pseudomonadati</taxon>
        <taxon>Spirochaetota</taxon>
        <taxon>Spirochaetia</taxon>
        <taxon>Spirochaetales</taxon>
        <taxon>Treponemataceae</taxon>
        <taxon>Teretinema</taxon>
    </lineage>
</organism>
<keyword evidence="2" id="KW-0238">DNA-binding</keyword>
<dbReference type="InterPro" id="IPR010998">
    <property type="entry name" value="Integrase_recombinase_N"/>
</dbReference>
<accession>A0AAE3EFG8</accession>
<dbReference type="PANTHER" id="PTHR30349:SF41">
    <property type="entry name" value="INTEGRASE_RECOMBINASE PROTEIN MJ0367-RELATED"/>
    <property type="match status" value="1"/>
</dbReference>
<evidence type="ECO:0000259" key="4">
    <source>
        <dbReference type="PROSITE" id="PS51898"/>
    </source>
</evidence>
<gene>
    <name evidence="5" type="ORF">K7J14_02190</name>
</gene>
<name>A0AAE3EFG8_9SPIR</name>
<reference evidence="5" key="1">
    <citation type="submission" date="2021-08" db="EMBL/GenBank/DDBJ databases">
        <title>Comparative analyses of Brucepasteria parasyntrophica and Teretinema zuelzerae.</title>
        <authorList>
            <person name="Song Y."/>
            <person name="Brune A."/>
        </authorList>
    </citation>
    <scope>NUCLEOTIDE SEQUENCE</scope>
    <source>
        <strain evidence="5">DSM 1903</strain>
    </source>
</reference>